<name>A0A6P2CZQ3_9BACT</name>
<sequence length="207" mass="23602">MYLGRDTVEEYREIYEDAMLQFGPRCIWGETNTILRPPPHGGSFNSAPDVSGERQSRTGDVMAQSNASIRPQMYLGRDFIPSQSECDEMYLLQFGPRCIWGETQRPGRIPTPEESWASIRPQMYLGRDKIDKAEKKWKDLLLQFGPRCIWGETLVPLGSRIGIRTGFNSAPDVSGERPRDSQMGRAGRRASIRPQMYLGRDTTPRRS</sequence>
<dbReference type="Proteomes" id="UP000464178">
    <property type="component" value="Chromosome"/>
</dbReference>
<proteinExistence type="predicted"/>
<evidence type="ECO:0000256" key="1">
    <source>
        <dbReference type="SAM" id="MobiDB-lite"/>
    </source>
</evidence>
<accession>A0A6P2CZQ3</accession>
<dbReference type="AlphaFoldDB" id="A0A6P2CZQ3"/>
<feature type="region of interest" description="Disordered" evidence="1">
    <location>
        <begin position="37"/>
        <end position="63"/>
    </location>
</feature>
<organism evidence="2 3">
    <name type="scientific">Gemmata massiliana</name>
    <dbReference type="NCBI Taxonomy" id="1210884"/>
    <lineage>
        <taxon>Bacteria</taxon>
        <taxon>Pseudomonadati</taxon>
        <taxon>Planctomycetota</taxon>
        <taxon>Planctomycetia</taxon>
        <taxon>Gemmatales</taxon>
        <taxon>Gemmataceae</taxon>
        <taxon>Gemmata</taxon>
    </lineage>
</organism>
<keyword evidence="3" id="KW-1185">Reference proteome</keyword>
<dbReference type="EMBL" id="LR593886">
    <property type="protein sequence ID" value="VTR93605.1"/>
    <property type="molecule type" value="Genomic_DNA"/>
</dbReference>
<dbReference type="KEGG" id="gms:SOIL9_41090"/>
<gene>
    <name evidence="2" type="ORF">SOIL9_41090</name>
</gene>
<feature type="region of interest" description="Disordered" evidence="1">
    <location>
        <begin position="169"/>
        <end position="207"/>
    </location>
</feature>
<evidence type="ECO:0000313" key="3">
    <source>
        <dbReference type="Proteomes" id="UP000464178"/>
    </source>
</evidence>
<evidence type="ECO:0000313" key="2">
    <source>
        <dbReference type="EMBL" id="VTR93605.1"/>
    </source>
</evidence>
<reference evidence="2 3" key="1">
    <citation type="submission" date="2019-05" db="EMBL/GenBank/DDBJ databases">
        <authorList>
            <consortium name="Science for Life Laboratories"/>
        </authorList>
    </citation>
    <scope>NUCLEOTIDE SEQUENCE [LARGE SCALE GENOMIC DNA]</scope>
    <source>
        <strain evidence="2">Soil9</strain>
    </source>
</reference>
<protein>
    <submittedName>
        <fullName evidence="2">Uncharacterized protein</fullName>
    </submittedName>
</protein>